<keyword evidence="2 5" id="KW-0547">Nucleotide-binding</keyword>
<evidence type="ECO:0000313" key="7">
    <source>
        <dbReference type="EMBL" id="QAB14824.1"/>
    </source>
</evidence>
<dbReference type="AlphaFoldDB" id="A0A410H1Q3"/>
<comment type="subcellular location">
    <subcellularLocation>
        <location evidence="5">Cytoplasm</location>
    </subcellularLocation>
</comment>
<feature type="binding site" evidence="5">
    <location>
        <begin position="11"/>
        <end position="16"/>
    </location>
    <ligand>
        <name>ATP</name>
        <dbReference type="ChEBI" id="CHEBI:30616"/>
    </ligand>
</feature>
<dbReference type="InterPro" id="IPR027417">
    <property type="entry name" value="P-loop_NTPase"/>
</dbReference>
<comment type="similarity">
    <text evidence="1 5">Belongs to the CoaE family.</text>
</comment>
<name>A0A410H1Q3_9GAMM</name>
<evidence type="ECO:0000313" key="8">
    <source>
        <dbReference type="Proteomes" id="UP000285478"/>
    </source>
</evidence>
<reference evidence="7 8" key="1">
    <citation type="journal article" date="2018" name="Environ. Microbiol.">
        <title>Genomes of ubiquitous marine and hypersaline Hydrogenovibrio, Thiomicrorhabdus and Thiomicrospira spp. encode a diversity of mechanisms to sustain chemolithoautotrophy in heterogeneous environments.</title>
        <authorList>
            <person name="Scott K.M."/>
            <person name="Williams J."/>
            <person name="Porter C.M.B."/>
            <person name="Russel S."/>
            <person name="Harmer T.L."/>
            <person name="Paul J.H."/>
            <person name="Antonen K.M."/>
            <person name="Bridges M.K."/>
            <person name="Camper G.J."/>
            <person name="Campla C.K."/>
            <person name="Casella L.G."/>
            <person name="Chase E."/>
            <person name="Conrad J.W."/>
            <person name="Cruz M.C."/>
            <person name="Dunlap D.S."/>
            <person name="Duran L."/>
            <person name="Fahsbender E.M."/>
            <person name="Goldsmith D.B."/>
            <person name="Keeley R.F."/>
            <person name="Kondoff M.R."/>
            <person name="Kussy B.I."/>
            <person name="Lane M.K."/>
            <person name="Lawler S."/>
            <person name="Leigh B.A."/>
            <person name="Lewis C."/>
            <person name="Lostal L.M."/>
            <person name="Marking D."/>
            <person name="Mancera P.A."/>
            <person name="McClenthan E.C."/>
            <person name="McIntyre E.A."/>
            <person name="Mine J.A."/>
            <person name="Modi S."/>
            <person name="Moore B.D."/>
            <person name="Morgan W.A."/>
            <person name="Nelson K.M."/>
            <person name="Nguyen K.N."/>
            <person name="Ogburn N."/>
            <person name="Parrino D.G."/>
            <person name="Pedapudi A.D."/>
            <person name="Pelham R.P."/>
            <person name="Preece A.M."/>
            <person name="Rampersad E.A."/>
            <person name="Richardson J.C."/>
            <person name="Rodgers C.M."/>
            <person name="Schaffer B.L."/>
            <person name="Sheridan N.E."/>
            <person name="Solone M.R."/>
            <person name="Staley Z.R."/>
            <person name="Tabuchi M."/>
            <person name="Waide R.J."/>
            <person name="Wanjugi P.W."/>
            <person name="Young S."/>
            <person name="Clum A."/>
            <person name="Daum C."/>
            <person name="Huntemann M."/>
            <person name="Ivanova N."/>
            <person name="Kyrpides N."/>
            <person name="Mikhailova N."/>
            <person name="Palaniappan K."/>
            <person name="Pillay M."/>
            <person name="Reddy T.B.K."/>
            <person name="Shapiro N."/>
            <person name="Stamatis D."/>
            <person name="Varghese N."/>
            <person name="Woyke T."/>
            <person name="Boden R."/>
            <person name="Freyermuth S.K."/>
            <person name="Kerfeld C.A."/>
        </authorList>
    </citation>
    <scope>NUCLEOTIDE SEQUENCE [LARGE SCALE GENOMIC DNA]</scope>
    <source>
        <strain evidence="7 8">JR-2</strain>
    </source>
</reference>
<dbReference type="EC" id="2.7.1.24" evidence="5 6"/>
<keyword evidence="8" id="KW-1185">Reference proteome</keyword>
<dbReference type="KEGG" id="htr:EPV75_03620"/>
<comment type="pathway">
    <text evidence="5">Cofactor biosynthesis; coenzyme A biosynthesis; CoA from (R)-pantothenate: step 5/5.</text>
</comment>
<comment type="catalytic activity">
    <reaction evidence="5">
        <text>3'-dephospho-CoA + ATP = ADP + CoA + H(+)</text>
        <dbReference type="Rhea" id="RHEA:18245"/>
        <dbReference type="ChEBI" id="CHEBI:15378"/>
        <dbReference type="ChEBI" id="CHEBI:30616"/>
        <dbReference type="ChEBI" id="CHEBI:57287"/>
        <dbReference type="ChEBI" id="CHEBI:57328"/>
        <dbReference type="ChEBI" id="CHEBI:456216"/>
        <dbReference type="EC" id="2.7.1.24"/>
    </reaction>
</comment>
<dbReference type="HAMAP" id="MF_00376">
    <property type="entry name" value="Dephospho_CoA_kinase"/>
    <property type="match status" value="1"/>
</dbReference>
<gene>
    <name evidence="5" type="primary">coaE</name>
    <name evidence="7" type="ORF">EPV75_03620</name>
</gene>
<comment type="function">
    <text evidence="5">Catalyzes the phosphorylation of the 3'-hydroxyl group of dephosphocoenzyme A to form coenzyme A.</text>
</comment>
<dbReference type="InterPro" id="IPR001977">
    <property type="entry name" value="Depp_CoAkinase"/>
</dbReference>
<evidence type="ECO:0000256" key="5">
    <source>
        <dbReference type="HAMAP-Rule" id="MF_00376"/>
    </source>
</evidence>
<sequence>MKVYGLTGGIGSGKTTIRQLIEALGIPTLDADAIGRELVAPNQPGLVKIVQTFGSDVLTEQGELNRAALRQRILENPDAKHKLEAILHPMIRERTQAAIEQLRRQNPPAIVVEIPLLAETGKPDYIDETIVLDLPEAMQLQRALQRGTLPEADIRRLMENQASREARLAIADHVIRTDPPLERIKQTLQTLLEDRN</sequence>
<dbReference type="PANTHER" id="PTHR10695:SF46">
    <property type="entry name" value="BIFUNCTIONAL COENZYME A SYNTHASE-RELATED"/>
    <property type="match status" value="1"/>
</dbReference>
<dbReference type="RefSeq" id="WP_128384499.1">
    <property type="nucleotide sequence ID" value="NZ_CP035033.1"/>
</dbReference>
<proteinExistence type="inferred from homology"/>
<evidence type="ECO:0000256" key="1">
    <source>
        <dbReference type="ARBA" id="ARBA00009018"/>
    </source>
</evidence>
<evidence type="ECO:0000256" key="3">
    <source>
        <dbReference type="ARBA" id="ARBA00022840"/>
    </source>
</evidence>
<dbReference type="GO" id="GO:0005737">
    <property type="term" value="C:cytoplasm"/>
    <property type="evidence" value="ECO:0007669"/>
    <property type="project" value="UniProtKB-SubCell"/>
</dbReference>
<keyword evidence="5" id="KW-0963">Cytoplasm</keyword>
<dbReference type="GO" id="GO:0005524">
    <property type="term" value="F:ATP binding"/>
    <property type="evidence" value="ECO:0007669"/>
    <property type="project" value="UniProtKB-UniRule"/>
</dbReference>
<dbReference type="GO" id="GO:0015937">
    <property type="term" value="P:coenzyme A biosynthetic process"/>
    <property type="evidence" value="ECO:0007669"/>
    <property type="project" value="UniProtKB-UniRule"/>
</dbReference>
<dbReference type="Pfam" id="PF01121">
    <property type="entry name" value="CoaE"/>
    <property type="match status" value="1"/>
</dbReference>
<organism evidence="7 8">
    <name type="scientific">Hydrogenovibrio thermophilus</name>
    <dbReference type="NCBI Taxonomy" id="265883"/>
    <lineage>
        <taxon>Bacteria</taxon>
        <taxon>Pseudomonadati</taxon>
        <taxon>Pseudomonadota</taxon>
        <taxon>Gammaproteobacteria</taxon>
        <taxon>Thiotrichales</taxon>
        <taxon>Piscirickettsiaceae</taxon>
        <taxon>Hydrogenovibrio</taxon>
    </lineage>
</organism>
<dbReference type="CDD" id="cd02022">
    <property type="entry name" value="DPCK"/>
    <property type="match status" value="1"/>
</dbReference>
<dbReference type="PANTHER" id="PTHR10695">
    <property type="entry name" value="DEPHOSPHO-COA KINASE-RELATED"/>
    <property type="match status" value="1"/>
</dbReference>
<keyword evidence="5 7" id="KW-0418">Kinase</keyword>
<protein>
    <recommendedName>
        <fullName evidence="5 6">Dephospho-CoA kinase</fullName>
        <ecNumber evidence="5 6">2.7.1.24</ecNumber>
    </recommendedName>
    <alternativeName>
        <fullName evidence="5">Dephosphocoenzyme A kinase</fullName>
    </alternativeName>
</protein>
<keyword evidence="3 5" id="KW-0067">ATP-binding</keyword>
<dbReference type="Proteomes" id="UP000285478">
    <property type="component" value="Chromosome"/>
</dbReference>
<dbReference type="SUPFAM" id="SSF52540">
    <property type="entry name" value="P-loop containing nucleoside triphosphate hydrolases"/>
    <property type="match status" value="1"/>
</dbReference>
<dbReference type="UniPathway" id="UPA00241">
    <property type="reaction ID" value="UER00356"/>
</dbReference>
<dbReference type="GO" id="GO:0004140">
    <property type="term" value="F:dephospho-CoA kinase activity"/>
    <property type="evidence" value="ECO:0007669"/>
    <property type="project" value="UniProtKB-UniRule"/>
</dbReference>
<evidence type="ECO:0000256" key="4">
    <source>
        <dbReference type="ARBA" id="ARBA00022993"/>
    </source>
</evidence>
<dbReference type="PROSITE" id="PS51219">
    <property type="entry name" value="DPCK"/>
    <property type="match status" value="1"/>
</dbReference>
<dbReference type="NCBIfam" id="TIGR00152">
    <property type="entry name" value="dephospho-CoA kinase"/>
    <property type="match status" value="1"/>
</dbReference>
<evidence type="ECO:0000256" key="2">
    <source>
        <dbReference type="ARBA" id="ARBA00022741"/>
    </source>
</evidence>
<accession>A0A410H1Q3</accession>
<dbReference type="EMBL" id="CP035033">
    <property type="protein sequence ID" value="QAB14824.1"/>
    <property type="molecule type" value="Genomic_DNA"/>
</dbReference>
<dbReference type="Gene3D" id="3.40.50.300">
    <property type="entry name" value="P-loop containing nucleotide triphosphate hydrolases"/>
    <property type="match status" value="1"/>
</dbReference>
<keyword evidence="4 5" id="KW-0173">Coenzyme A biosynthesis</keyword>
<keyword evidence="5 7" id="KW-0808">Transferase</keyword>
<evidence type="ECO:0000256" key="6">
    <source>
        <dbReference type="NCBIfam" id="TIGR00152"/>
    </source>
</evidence>